<dbReference type="PIRSF" id="PIRSF000729">
    <property type="entry name" value="GK"/>
    <property type="match status" value="1"/>
</dbReference>
<feature type="binding site" evidence="8">
    <location>
        <position position="46"/>
    </location>
    <ligand>
        <name>substrate</name>
    </ligand>
</feature>
<organism evidence="10 11">
    <name type="scientific">Silvanigrella paludirubra</name>
    <dbReference type="NCBI Taxonomy" id="2499159"/>
    <lineage>
        <taxon>Bacteria</taxon>
        <taxon>Pseudomonadati</taxon>
        <taxon>Bdellovibrionota</taxon>
        <taxon>Oligoflexia</taxon>
        <taxon>Silvanigrellales</taxon>
        <taxon>Silvanigrellaceae</taxon>
        <taxon>Silvanigrella</taxon>
    </lineage>
</organism>
<dbReference type="NCBIfam" id="TIGR01027">
    <property type="entry name" value="proB"/>
    <property type="match status" value="1"/>
</dbReference>
<keyword evidence="2 8" id="KW-0028">Amino-acid biosynthesis</keyword>
<dbReference type="CDD" id="cd21157">
    <property type="entry name" value="PUA_G5K"/>
    <property type="match status" value="1"/>
</dbReference>
<proteinExistence type="inferred from homology"/>
<dbReference type="PANTHER" id="PTHR43654:SF1">
    <property type="entry name" value="ISOPENTENYL PHOSPHATE KINASE"/>
    <property type="match status" value="1"/>
</dbReference>
<dbReference type="PRINTS" id="PR00474">
    <property type="entry name" value="GLU5KINASE"/>
</dbReference>
<dbReference type="OrthoDB" id="9804434at2"/>
<dbReference type="InterPro" id="IPR036974">
    <property type="entry name" value="PUA_sf"/>
</dbReference>
<dbReference type="Proteomes" id="UP000437748">
    <property type="component" value="Unassembled WGS sequence"/>
</dbReference>
<evidence type="ECO:0000256" key="5">
    <source>
        <dbReference type="ARBA" id="ARBA00022741"/>
    </source>
</evidence>
<dbReference type="GO" id="GO:0004349">
    <property type="term" value="F:glutamate 5-kinase activity"/>
    <property type="evidence" value="ECO:0007669"/>
    <property type="project" value="UniProtKB-UniRule"/>
</dbReference>
<comment type="subcellular location">
    <subcellularLocation>
        <location evidence="8">Cytoplasm</location>
    </subcellularLocation>
</comment>
<comment type="pathway">
    <text evidence="8">Amino-acid biosynthesis; L-proline biosynthesis; L-glutamate 5-semialdehyde from L-glutamate: step 1/2.</text>
</comment>
<evidence type="ECO:0000313" key="10">
    <source>
        <dbReference type="EMBL" id="KAB8036901.1"/>
    </source>
</evidence>
<dbReference type="SUPFAM" id="SSF88697">
    <property type="entry name" value="PUA domain-like"/>
    <property type="match status" value="1"/>
</dbReference>
<dbReference type="InterPro" id="IPR001057">
    <property type="entry name" value="Glu/AcGlu_kinase"/>
</dbReference>
<dbReference type="GO" id="GO:0003723">
    <property type="term" value="F:RNA binding"/>
    <property type="evidence" value="ECO:0007669"/>
    <property type="project" value="InterPro"/>
</dbReference>
<evidence type="ECO:0000313" key="11">
    <source>
        <dbReference type="Proteomes" id="UP000437748"/>
    </source>
</evidence>
<feature type="binding site" evidence="8">
    <location>
        <position position="6"/>
    </location>
    <ligand>
        <name>ATP</name>
        <dbReference type="ChEBI" id="CHEBI:30616"/>
    </ligand>
</feature>
<keyword evidence="5 8" id="KW-0547">Nucleotide-binding</keyword>
<feature type="binding site" evidence="8">
    <location>
        <position position="137"/>
    </location>
    <ligand>
        <name>substrate</name>
    </ligand>
</feature>
<dbReference type="GO" id="GO:0055129">
    <property type="term" value="P:L-proline biosynthetic process"/>
    <property type="evidence" value="ECO:0007669"/>
    <property type="project" value="UniProtKB-UniRule"/>
</dbReference>
<evidence type="ECO:0000256" key="3">
    <source>
        <dbReference type="ARBA" id="ARBA00022650"/>
    </source>
</evidence>
<dbReference type="PROSITE" id="PS50890">
    <property type="entry name" value="PUA"/>
    <property type="match status" value="1"/>
</dbReference>
<keyword evidence="7 8" id="KW-0067">ATP-binding</keyword>
<feature type="domain" description="PUA" evidence="9">
    <location>
        <begin position="291"/>
        <end position="358"/>
    </location>
</feature>
<dbReference type="InterPro" id="IPR015947">
    <property type="entry name" value="PUA-like_sf"/>
</dbReference>
<comment type="caution">
    <text evidence="8">Lacks conserved residue(s) required for the propagation of feature annotation.</text>
</comment>
<comment type="caution">
    <text evidence="10">The sequence shown here is derived from an EMBL/GenBank/DDBJ whole genome shotgun (WGS) entry which is preliminary data.</text>
</comment>
<sequence length="360" mass="40026">MKIVIKVGTQAILSNDGTVLESTMQTLVEQIAFLQKEGHQIILVSSGAVGSGRKVARELLGKEYGSSTGEKQVLASLGQHELMHVYSNMFKNYGILASQLLLTKQEFHTRQHYLNISRLLKEILQQKNIIPIINENDSVAIEELMFTDNDELAGLIASQINADKLIILTSVKGVYNGNPNLPESKLISIINPVIDGWPEVSTSKTSQGRGGMITKLGIARKMSELGITTHICSVHEKNIIHEIMNEKNIGTTILPTKKKSNLKRWIAFSDSKQSSVIFVNSCLLEIIKENKRVISLLPIGIEKVQGEFKKGDLVEIYSPNGDKIGVGIARYHSEKLKEYLGQKGKPEFIHYDQLHFNIGK</sequence>
<evidence type="ECO:0000256" key="6">
    <source>
        <dbReference type="ARBA" id="ARBA00022777"/>
    </source>
</evidence>
<evidence type="ECO:0000256" key="8">
    <source>
        <dbReference type="HAMAP-Rule" id="MF_00456"/>
    </source>
</evidence>
<reference evidence="10 11" key="1">
    <citation type="submission" date="2019-10" db="EMBL/GenBank/DDBJ databases">
        <title>New species of Slilvanegrellaceae.</title>
        <authorList>
            <person name="Pitt A."/>
            <person name="Hahn M.W."/>
        </authorList>
    </citation>
    <scope>NUCLEOTIDE SEQUENCE [LARGE SCALE GENOMIC DNA]</scope>
    <source>
        <strain evidence="10 11">SP-Ram-0.45-NSY-1</strain>
    </source>
</reference>
<protein>
    <recommendedName>
        <fullName evidence="8">Glutamate 5-kinase</fullName>
        <ecNumber evidence="8">2.7.2.11</ecNumber>
    </recommendedName>
    <alternativeName>
        <fullName evidence="8">Gamma-glutamyl kinase</fullName>
        <shortName evidence="8">GK</shortName>
    </alternativeName>
</protein>
<dbReference type="InterPro" id="IPR001048">
    <property type="entry name" value="Asp/Glu/Uridylate_kinase"/>
</dbReference>
<dbReference type="Pfam" id="PF00696">
    <property type="entry name" value="AA_kinase"/>
    <property type="match status" value="1"/>
</dbReference>
<dbReference type="SUPFAM" id="SSF53633">
    <property type="entry name" value="Carbamate kinase-like"/>
    <property type="match status" value="1"/>
</dbReference>
<keyword evidence="4 8" id="KW-0808">Transferase</keyword>
<dbReference type="InterPro" id="IPR041739">
    <property type="entry name" value="G5K_ProB"/>
</dbReference>
<dbReference type="AlphaFoldDB" id="A0A6N6VUY5"/>
<feature type="binding site" evidence="8">
    <location>
        <position position="149"/>
    </location>
    <ligand>
        <name>substrate</name>
    </ligand>
</feature>
<evidence type="ECO:0000256" key="7">
    <source>
        <dbReference type="ARBA" id="ARBA00022840"/>
    </source>
</evidence>
<comment type="function">
    <text evidence="8">Catalyzes the transfer of a phosphate group to glutamate to form L-glutamate 5-phosphate.</text>
</comment>
<dbReference type="EC" id="2.7.2.11" evidence="8"/>
<name>A0A6N6VUY5_9BACT</name>
<dbReference type="InterPro" id="IPR002478">
    <property type="entry name" value="PUA"/>
</dbReference>
<evidence type="ECO:0000259" key="9">
    <source>
        <dbReference type="SMART" id="SM00359"/>
    </source>
</evidence>
<dbReference type="PANTHER" id="PTHR43654">
    <property type="entry name" value="GLUTAMATE 5-KINASE"/>
    <property type="match status" value="1"/>
</dbReference>
<evidence type="ECO:0000256" key="2">
    <source>
        <dbReference type="ARBA" id="ARBA00022605"/>
    </source>
</evidence>
<dbReference type="InterPro" id="IPR005715">
    <property type="entry name" value="Glu_5kinase/COase_Synthase"/>
</dbReference>
<dbReference type="GO" id="GO:0005829">
    <property type="term" value="C:cytosol"/>
    <property type="evidence" value="ECO:0007669"/>
    <property type="project" value="TreeGrafter"/>
</dbReference>
<dbReference type="Pfam" id="PF01472">
    <property type="entry name" value="PUA"/>
    <property type="match status" value="1"/>
</dbReference>
<dbReference type="HAMAP" id="MF_00456">
    <property type="entry name" value="ProB"/>
    <property type="match status" value="1"/>
</dbReference>
<dbReference type="InterPro" id="IPR011529">
    <property type="entry name" value="Glu_5kinase"/>
</dbReference>
<comment type="catalytic activity">
    <reaction evidence="8">
        <text>L-glutamate + ATP = L-glutamyl 5-phosphate + ADP</text>
        <dbReference type="Rhea" id="RHEA:14877"/>
        <dbReference type="ChEBI" id="CHEBI:29985"/>
        <dbReference type="ChEBI" id="CHEBI:30616"/>
        <dbReference type="ChEBI" id="CHEBI:58274"/>
        <dbReference type="ChEBI" id="CHEBI:456216"/>
        <dbReference type="EC" id="2.7.2.11"/>
    </reaction>
</comment>
<evidence type="ECO:0000256" key="1">
    <source>
        <dbReference type="ARBA" id="ARBA00022490"/>
    </source>
</evidence>
<keyword evidence="11" id="KW-1185">Reference proteome</keyword>
<dbReference type="Gene3D" id="2.30.130.10">
    <property type="entry name" value="PUA domain"/>
    <property type="match status" value="1"/>
</dbReference>
<accession>A0A6N6VUY5</accession>
<dbReference type="CDD" id="cd04242">
    <property type="entry name" value="AAK_G5K_ProB"/>
    <property type="match status" value="1"/>
</dbReference>
<dbReference type="GO" id="GO:0005524">
    <property type="term" value="F:ATP binding"/>
    <property type="evidence" value="ECO:0007669"/>
    <property type="project" value="UniProtKB-KW"/>
</dbReference>
<dbReference type="InterPro" id="IPR036393">
    <property type="entry name" value="AceGlu_kinase-like_sf"/>
</dbReference>
<keyword evidence="6 8" id="KW-0418">Kinase</keyword>
<keyword evidence="3 8" id="KW-0641">Proline biosynthesis</keyword>
<dbReference type="UniPathway" id="UPA00098">
    <property type="reaction ID" value="UER00359"/>
</dbReference>
<gene>
    <name evidence="8 10" type="primary">proB</name>
    <name evidence="10" type="ORF">GCL60_13740</name>
</gene>
<dbReference type="RefSeq" id="WP_153421316.1">
    <property type="nucleotide sequence ID" value="NZ_WFLM01000005.1"/>
</dbReference>
<dbReference type="EMBL" id="WFLM01000005">
    <property type="protein sequence ID" value="KAB8036901.1"/>
    <property type="molecule type" value="Genomic_DNA"/>
</dbReference>
<evidence type="ECO:0000256" key="4">
    <source>
        <dbReference type="ARBA" id="ARBA00022679"/>
    </source>
</evidence>
<dbReference type="Gene3D" id="3.40.1160.10">
    <property type="entry name" value="Acetylglutamate kinase-like"/>
    <property type="match status" value="1"/>
</dbReference>
<dbReference type="SMART" id="SM00359">
    <property type="entry name" value="PUA"/>
    <property type="match status" value="1"/>
</dbReference>
<keyword evidence="1 8" id="KW-0963">Cytoplasm</keyword>
<dbReference type="FunFam" id="3.40.1160.10:FF:000006">
    <property type="entry name" value="Glutamate 5-kinase"/>
    <property type="match status" value="1"/>
</dbReference>
<comment type="similarity">
    <text evidence="8">Belongs to the glutamate 5-kinase family.</text>
</comment>